<feature type="domain" description="DUF447" evidence="1">
    <location>
        <begin position="15"/>
        <end position="129"/>
    </location>
</feature>
<comment type="caution">
    <text evidence="2">The sequence shown here is derived from an EMBL/GenBank/DDBJ whole genome shotgun (WGS) entry which is preliminary data.</text>
</comment>
<evidence type="ECO:0000313" key="2">
    <source>
        <dbReference type="EMBL" id="OIQ51541.1"/>
    </source>
</evidence>
<sequence>MTDSRLHSLRPGWIYEVVITAKRDGAATAGPFGLWTGDGATLEAALFKGSSTLEAIRENGWFVANFVDNPLDLHGALNRRDQLVFDAVSEGEAAGWPVLADVPAWLGMRVTNLEDAGKKMLLTAEIVDGSAAAPVKLINRAKGLFLESLVLSTRCRLLGWAAVDQLRENVRVIAKVAPGSGYETAVRELLAKVEGEC</sequence>
<dbReference type="Proteomes" id="UP000181901">
    <property type="component" value="Unassembled WGS sequence"/>
</dbReference>
<dbReference type="SUPFAM" id="SSF50475">
    <property type="entry name" value="FMN-binding split barrel"/>
    <property type="match status" value="1"/>
</dbReference>
<proteinExistence type="predicted"/>
<dbReference type="Pfam" id="PF04289">
    <property type="entry name" value="DUF447_N"/>
    <property type="match status" value="1"/>
</dbReference>
<dbReference type="InterPro" id="IPR007386">
    <property type="entry name" value="DUF447_N"/>
</dbReference>
<protein>
    <recommendedName>
        <fullName evidence="1">DUF447 domain-containing protein</fullName>
    </recommendedName>
</protein>
<dbReference type="EMBL" id="LKAQ01000002">
    <property type="protein sequence ID" value="OIQ51541.1"/>
    <property type="molecule type" value="Genomic_DNA"/>
</dbReference>
<evidence type="ECO:0000259" key="1">
    <source>
        <dbReference type="Pfam" id="PF04289"/>
    </source>
</evidence>
<organism evidence="2 3">
    <name type="scientific">Pseudodesulfovibrio hydrargyri</name>
    <dbReference type="NCBI Taxonomy" id="2125990"/>
    <lineage>
        <taxon>Bacteria</taxon>
        <taxon>Pseudomonadati</taxon>
        <taxon>Thermodesulfobacteriota</taxon>
        <taxon>Desulfovibrionia</taxon>
        <taxon>Desulfovibrionales</taxon>
        <taxon>Desulfovibrionaceae</taxon>
    </lineage>
</organism>
<gene>
    <name evidence="2" type="ORF">BerOc1_00903</name>
</gene>
<name>A0A1J5MYF9_9BACT</name>
<dbReference type="InterPro" id="IPR012349">
    <property type="entry name" value="Split_barrel_FMN-bd"/>
</dbReference>
<evidence type="ECO:0000313" key="3">
    <source>
        <dbReference type="Proteomes" id="UP000181901"/>
    </source>
</evidence>
<dbReference type="AlphaFoldDB" id="A0A1J5MYF9"/>
<dbReference type="Gene3D" id="2.30.110.10">
    <property type="entry name" value="Electron Transport, Fmn-binding Protein, Chain A"/>
    <property type="match status" value="1"/>
</dbReference>
<reference evidence="2 3" key="1">
    <citation type="submission" date="2015-09" db="EMBL/GenBank/DDBJ databases">
        <title>Genome of Desulfovibrio dechloracetivorans BerOc1, a mercury methylating strain isolated from highly hydrocarbons and metals contaminated coastal sediments.</title>
        <authorList>
            <person name="Goni Urriza M."/>
            <person name="Gassie C."/>
            <person name="Bouchez O."/>
            <person name="Klopp C."/>
            <person name="Ranchou-Peyruse A."/>
            <person name="Remy G."/>
        </authorList>
    </citation>
    <scope>NUCLEOTIDE SEQUENCE [LARGE SCALE GENOMIC DNA]</scope>
    <source>
        <strain evidence="2 3">BerOc1</strain>
    </source>
</reference>
<accession>A0A1J5MYF9</accession>
<keyword evidence="3" id="KW-1185">Reference proteome</keyword>
<dbReference type="RefSeq" id="WP_071544539.1">
    <property type="nucleotide sequence ID" value="NZ_LKAQ01000002.1"/>
</dbReference>